<name>A0A4Q9Z3W2_9FLAO</name>
<evidence type="ECO:0000256" key="1">
    <source>
        <dbReference type="SAM" id="SignalP"/>
    </source>
</evidence>
<dbReference type="AlphaFoldDB" id="A0A4Q9Z3W2"/>
<keyword evidence="3" id="KW-1185">Reference proteome</keyword>
<accession>A0A4Q9Z3W2</accession>
<comment type="caution">
    <text evidence="2">The sequence shown here is derived from an EMBL/GenBank/DDBJ whole genome shotgun (WGS) entry which is preliminary data.</text>
</comment>
<organism evidence="2 3">
    <name type="scientific">Flavobacterium silvisoli</name>
    <dbReference type="NCBI Taxonomy" id="2529433"/>
    <lineage>
        <taxon>Bacteria</taxon>
        <taxon>Pseudomonadati</taxon>
        <taxon>Bacteroidota</taxon>
        <taxon>Flavobacteriia</taxon>
        <taxon>Flavobacteriales</taxon>
        <taxon>Flavobacteriaceae</taxon>
        <taxon>Flavobacterium</taxon>
    </lineage>
</organism>
<dbReference type="RefSeq" id="WP_131475434.1">
    <property type="nucleotide sequence ID" value="NZ_SJPE01000004.1"/>
</dbReference>
<evidence type="ECO:0000313" key="2">
    <source>
        <dbReference type="EMBL" id="TBX70038.1"/>
    </source>
</evidence>
<protein>
    <submittedName>
        <fullName evidence="2">Uncharacterized protein</fullName>
    </submittedName>
</protein>
<gene>
    <name evidence="2" type="ORF">EZL74_04640</name>
</gene>
<keyword evidence="1" id="KW-0732">Signal</keyword>
<dbReference type="OrthoDB" id="978006at2"/>
<feature type="signal peptide" evidence="1">
    <location>
        <begin position="1"/>
        <end position="19"/>
    </location>
</feature>
<dbReference type="Proteomes" id="UP000293300">
    <property type="component" value="Unassembled WGS sequence"/>
</dbReference>
<dbReference type="EMBL" id="SJPE01000004">
    <property type="protein sequence ID" value="TBX70038.1"/>
    <property type="molecule type" value="Genomic_DNA"/>
</dbReference>
<feature type="chain" id="PRO_5020592922" evidence="1">
    <location>
        <begin position="20"/>
        <end position="102"/>
    </location>
</feature>
<reference evidence="2 3" key="1">
    <citation type="submission" date="2019-02" db="EMBL/GenBank/DDBJ databases">
        <title>Flavobacterium sp. RD-2-33 isolated from forest soil.</title>
        <authorList>
            <person name="Chaudhary D.K."/>
        </authorList>
    </citation>
    <scope>NUCLEOTIDE SEQUENCE [LARGE SCALE GENOMIC DNA]</scope>
    <source>
        <strain evidence="2 3">RD-2-33</strain>
    </source>
</reference>
<proteinExistence type="predicted"/>
<sequence>MKKQIVLFIPLLFSMSVNSQNFNTSQEKMDQSKNILGIVNRMAYNKDGKNAPQGSPYLNKVFLPATVNGVNVSMRYNAYRDELEFIDNKRDTLVLNKIINTI</sequence>
<evidence type="ECO:0000313" key="3">
    <source>
        <dbReference type="Proteomes" id="UP000293300"/>
    </source>
</evidence>